<keyword evidence="7" id="KW-1185">Reference proteome</keyword>
<dbReference type="GO" id="GO:0000976">
    <property type="term" value="F:transcription cis-regulatory region binding"/>
    <property type="evidence" value="ECO:0007669"/>
    <property type="project" value="TreeGrafter"/>
</dbReference>
<dbReference type="PROSITE" id="PS50977">
    <property type="entry name" value="HTH_TETR_2"/>
    <property type="match status" value="1"/>
</dbReference>
<dbReference type="STRING" id="1121922.GCA_000428905_00290"/>
<protein>
    <recommendedName>
        <fullName evidence="5">HTH tetR-type domain-containing protein</fullName>
    </recommendedName>
</protein>
<dbReference type="SUPFAM" id="SSF46689">
    <property type="entry name" value="Homeodomain-like"/>
    <property type="match status" value="1"/>
</dbReference>
<dbReference type="EMBL" id="BAEQ01000067">
    <property type="protein sequence ID" value="GAC30884.1"/>
    <property type="molecule type" value="Genomic_DNA"/>
</dbReference>
<organism evidence="6 7">
    <name type="scientific">Brumicola pallidula DSM 14239 = ACAM 615</name>
    <dbReference type="NCBI Taxonomy" id="1121922"/>
    <lineage>
        <taxon>Bacteria</taxon>
        <taxon>Pseudomonadati</taxon>
        <taxon>Pseudomonadota</taxon>
        <taxon>Gammaproteobacteria</taxon>
        <taxon>Alteromonadales</taxon>
        <taxon>Alteromonadaceae</taxon>
        <taxon>Brumicola</taxon>
    </lineage>
</organism>
<accession>K6YDS1</accession>
<evidence type="ECO:0000313" key="6">
    <source>
        <dbReference type="EMBL" id="GAC30884.1"/>
    </source>
</evidence>
<keyword evidence="3" id="KW-0804">Transcription</keyword>
<dbReference type="PANTHER" id="PTHR30055:SF234">
    <property type="entry name" value="HTH-TYPE TRANSCRIPTIONAL REGULATOR BETI"/>
    <property type="match status" value="1"/>
</dbReference>
<dbReference type="InterPro" id="IPR050109">
    <property type="entry name" value="HTH-type_TetR-like_transc_reg"/>
</dbReference>
<feature type="domain" description="HTH tetR-type" evidence="5">
    <location>
        <begin position="4"/>
        <end position="64"/>
    </location>
</feature>
<dbReference type="OrthoDB" id="116240at2"/>
<keyword evidence="1" id="KW-0805">Transcription regulation</keyword>
<evidence type="ECO:0000256" key="4">
    <source>
        <dbReference type="PROSITE-ProRule" id="PRU00335"/>
    </source>
</evidence>
<dbReference type="InterPro" id="IPR001647">
    <property type="entry name" value="HTH_TetR"/>
</dbReference>
<dbReference type="InterPro" id="IPR036271">
    <property type="entry name" value="Tet_transcr_reg_TetR-rel_C_sf"/>
</dbReference>
<dbReference type="Pfam" id="PF14246">
    <property type="entry name" value="TetR_C_7"/>
    <property type="match status" value="1"/>
</dbReference>
<dbReference type="InterPro" id="IPR039536">
    <property type="entry name" value="TetR_C_Proteobacteria"/>
</dbReference>
<dbReference type="Gene3D" id="1.10.357.10">
    <property type="entry name" value="Tetracycline Repressor, domain 2"/>
    <property type="match status" value="1"/>
</dbReference>
<name>K6YDS1_9ALTE</name>
<dbReference type="InterPro" id="IPR009057">
    <property type="entry name" value="Homeodomain-like_sf"/>
</dbReference>
<proteinExistence type="predicted"/>
<evidence type="ECO:0000256" key="3">
    <source>
        <dbReference type="ARBA" id="ARBA00023163"/>
    </source>
</evidence>
<dbReference type="PRINTS" id="PR00455">
    <property type="entry name" value="HTHTETR"/>
</dbReference>
<dbReference type="Pfam" id="PF00440">
    <property type="entry name" value="TetR_N"/>
    <property type="match status" value="1"/>
</dbReference>
<gene>
    <name evidence="6" type="ORF">GPAL_4045</name>
</gene>
<dbReference type="PANTHER" id="PTHR30055">
    <property type="entry name" value="HTH-TYPE TRANSCRIPTIONAL REGULATOR RUTR"/>
    <property type="match status" value="1"/>
</dbReference>
<reference evidence="7" key="1">
    <citation type="journal article" date="2014" name="Environ. Microbiol.">
        <title>Comparative genomics of the marine bacterial genus Glaciecola reveals the high degree of genomic diversity and genomic characteristic for cold adaptation.</title>
        <authorList>
            <person name="Qin Q.L."/>
            <person name="Xie B.B."/>
            <person name="Yu Y."/>
            <person name="Shu Y.L."/>
            <person name="Rong J.C."/>
            <person name="Zhang Y.J."/>
            <person name="Zhao D.L."/>
            <person name="Chen X.L."/>
            <person name="Zhang X.Y."/>
            <person name="Chen B."/>
            <person name="Zhou B.C."/>
            <person name="Zhang Y.Z."/>
        </authorList>
    </citation>
    <scope>NUCLEOTIDE SEQUENCE [LARGE SCALE GENOMIC DNA]</scope>
    <source>
        <strain evidence="7">ACAM 615</strain>
    </source>
</reference>
<dbReference type="Proteomes" id="UP000006251">
    <property type="component" value="Unassembled WGS sequence"/>
</dbReference>
<evidence type="ECO:0000256" key="2">
    <source>
        <dbReference type="ARBA" id="ARBA00023125"/>
    </source>
</evidence>
<dbReference type="SUPFAM" id="SSF48498">
    <property type="entry name" value="Tetracyclin repressor-like, C-terminal domain"/>
    <property type="match status" value="1"/>
</dbReference>
<sequence length="204" mass="23168">MSRKDAECRILAAARSLFFEFGVPAVTTDMLAKAAKTSKMTLYKYFENKEVLLEAVVTQEVARIYEPSKVEVHSQVEYQSMLRSFCVNVVNIIFDPQIVRFDQLMISQALSNKEMSQEHYRRCYLPAIQELVRLIKNGQKQQYLKTAQPAEDIADMVLSSISGLTYTKALFGFPITKDNIEAKVVNVLNILFSANDTPLPNITE</sequence>
<evidence type="ECO:0000259" key="5">
    <source>
        <dbReference type="PROSITE" id="PS50977"/>
    </source>
</evidence>
<dbReference type="AlphaFoldDB" id="K6YDS1"/>
<feature type="DNA-binding region" description="H-T-H motif" evidence="4">
    <location>
        <begin position="27"/>
        <end position="46"/>
    </location>
</feature>
<keyword evidence="2 4" id="KW-0238">DNA-binding</keyword>
<dbReference type="GO" id="GO:0003700">
    <property type="term" value="F:DNA-binding transcription factor activity"/>
    <property type="evidence" value="ECO:0007669"/>
    <property type="project" value="TreeGrafter"/>
</dbReference>
<evidence type="ECO:0000313" key="7">
    <source>
        <dbReference type="Proteomes" id="UP000006251"/>
    </source>
</evidence>
<evidence type="ECO:0000256" key="1">
    <source>
        <dbReference type="ARBA" id="ARBA00023015"/>
    </source>
</evidence>
<comment type="caution">
    <text evidence="6">The sequence shown here is derived from an EMBL/GenBank/DDBJ whole genome shotgun (WGS) entry which is preliminary data.</text>
</comment>
<dbReference type="RefSeq" id="WP_006015644.1">
    <property type="nucleotide sequence ID" value="NZ_BAEQ01000067.1"/>
</dbReference>